<reference evidence="1 2" key="1">
    <citation type="journal article" date="2019" name="Int. J. Syst. Evol. Microbiol.">
        <title>The Global Catalogue of Microorganisms (GCM) 10K type strain sequencing project: providing services to taxonomists for standard genome sequencing and annotation.</title>
        <authorList>
            <consortium name="The Broad Institute Genomics Platform"/>
            <consortium name="The Broad Institute Genome Sequencing Center for Infectious Disease"/>
            <person name="Wu L."/>
            <person name="Ma J."/>
        </authorList>
    </citation>
    <scope>NUCLEOTIDE SEQUENCE [LARGE SCALE GENOMIC DNA]</scope>
    <source>
        <strain evidence="1 2">GX21</strain>
    </source>
</reference>
<gene>
    <name evidence="1" type="ORF">ACFQKE_04485</name>
</gene>
<evidence type="ECO:0000313" key="1">
    <source>
        <dbReference type="EMBL" id="MFC7254567.1"/>
    </source>
</evidence>
<comment type="caution">
    <text evidence="1">The sequence shown here is derived from an EMBL/GenBank/DDBJ whole genome shotgun (WGS) entry which is preliminary data.</text>
</comment>
<name>A0ABD5ZVQ0_9EURY</name>
<dbReference type="AlphaFoldDB" id="A0ABD5ZVQ0"/>
<accession>A0ABD5ZVQ0</accession>
<protein>
    <recommendedName>
        <fullName evidence="3">CRISPR-associated exonuclease Cas4</fullName>
    </recommendedName>
</protein>
<dbReference type="GeneID" id="96952881"/>
<dbReference type="Proteomes" id="UP001596434">
    <property type="component" value="Unassembled WGS sequence"/>
</dbReference>
<proteinExistence type="predicted"/>
<sequence>MITFGALARAAYCPRQYYYARGEESGPPPEVETRRELAFRYPDLRTASDAELAAEPIGPSPSAYRAALDRLATRTDWEGLVDPAEREVVLSGRECRGVAHKVVSGEPPTPTFVSPGRPPERGVWRPQRVRAVAAAKALAWEREREIPAALVEYPAHGIVRRVELTTRNKAAYRRTVRTVRAVDGPPPRIDDEAKCDACDYRERCGVRTRSLKSLLGL</sequence>
<evidence type="ECO:0008006" key="3">
    <source>
        <dbReference type="Google" id="ProtNLM"/>
    </source>
</evidence>
<dbReference type="EMBL" id="JBHTAT010000001">
    <property type="protein sequence ID" value="MFC7254567.1"/>
    <property type="molecule type" value="Genomic_DNA"/>
</dbReference>
<organism evidence="1 2">
    <name type="scientific">Haloplanus litoreus</name>
    <dbReference type="NCBI Taxonomy" id="767515"/>
    <lineage>
        <taxon>Archaea</taxon>
        <taxon>Methanobacteriati</taxon>
        <taxon>Methanobacteriota</taxon>
        <taxon>Stenosarchaea group</taxon>
        <taxon>Halobacteria</taxon>
        <taxon>Halobacteriales</taxon>
        <taxon>Haloferacaceae</taxon>
        <taxon>Haloplanus</taxon>
    </lineage>
</organism>
<dbReference type="RefSeq" id="WP_379702770.1">
    <property type="nucleotide sequence ID" value="NZ_JBHTAT010000001.1"/>
</dbReference>
<evidence type="ECO:0000313" key="2">
    <source>
        <dbReference type="Proteomes" id="UP001596434"/>
    </source>
</evidence>
<keyword evidence="2" id="KW-1185">Reference proteome</keyword>